<keyword evidence="2 6" id="KW-0349">Heme</keyword>
<keyword evidence="4" id="KW-0249">Electron transport</keyword>
<dbReference type="AlphaFoldDB" id="A0A7W6FNW1"/>
<evidence type="ECO:0000256" key="1">
    <source>
        <dbReference type="ARBA" id="ARBA00022448"/>
    </source>
</evidence>
<evidence type="ECO:0000313" key="9">
    <source>
        <dbReference type="EMBL" id="MBB3924434.1"/>
    </source>
</evidence>
<dbReference type="SUPFAM" id="SSF46626">
    <property type="entry name" value="Cytochrome c"/>
    <property type="match status" value="1"/>
</dbReference>
<evidence type="ECO:0000256" key="6">
    <source>
        <dbReference type="PROSITE-ProRule" id="PRU00433"/>
    </source>
</evidence>
<evidence type="ECO:0000313" key="10">
    <source>
        <dbReference type="Proteomes" id="UP000571950"/>
    </source>
</evidence>
<evidence type="ECO:0000256" key="5">
    <source>
        <dbReference type="ARBA" id="ARBA00023004"/>
    </source>
</evidence>
<evidence type="ECO:0000256" key="7">
    <source>
        <dbReference type="SAM" id="SignalP"/>
    </source>
</evidence>
<keyword evidence="10" id="KW-1185">Reference proteome</keyword>
<keyword evidence="3 6" id="KW-0479">Metal-binding</keyword>
<feature type="signal peptide" evidence="7">
    <location>
        <begin position="1"/>
        <end position="25"/>
    </location>
</feature>
<evidence type="ECO:0000256" key="2">
    <source>
        <dbReference type="ARBA" id="ARBA00022617"/>
    </source>
</evidence>
<dbReference type="InterPro" id="IPR002327">
    <property type="entry name" value="Cyt_c_1A/1B"/>
</dbReference>
<evidence type="ECO:0000256" key="3">
    <source>
        <dbReference type="ARBA" id="ARBA00022723"/>
    </source>
</evidence>
<dbReference type="InterPro" id="IPR036909">
    <property type="entry name" value="Cyt_c-like_dom_sf"/>
</dbReference>
<comment type="caution">
    <text evidence="9">The sequence shown here is derived from an EMBL/GenBank/DDBJ whole genome shotgun (WGS) entry which is preliminary data.</text>
</comment>
<dbReference type="Gene3D" id="1.10.760.10">
    <property type="entry name" value="Cytochrome c-like domain"/>
    <property type="match status" value="1"/>
</dbReference>
<evidence type="ECO:0000256" key="4">
    <source>
        <dbReference type="ARBA" id="ARBA00022982"/>
    </source>
</evidence>
<dbReference type="PANTHER" id="PTHR11961">
    <property type="entry name" value="CYTOCHROME C"/>
    <property type="match status" value="1"/>
</dbReference>
<organism evidence="9 10">
    <name type="scientific">Sphingobium jiangsuense</name>
    <dbReference type="NCBI Taxonomy" id="870476"/>
    <lineage>
        <taxon>Bacteria</taxon>
        <taxon>Pseudomonadati</taxon>
        <taxon>Pseudomonadota</taxon>
        <taxon>Alphaproteobacteria</taxon>
        <taxon>Sphingomonadales</taxon>
        <taxon>Sphingomonadaceae</taxon>
        <taxon>Sphingobium</taxon>
    </lineage>
</organism>
<accession>A0A7W6FNW1</accession>
<feature type="domain" description="Cytochrome c" evidence="8">
    <location>
        <begin position="27"/>
        <end position="127"/>
    </location>
</feature>
<gene>
    <name evidence="9" type="ORF">GGR43_000128</name>
</gene>
<dbReference type="GO" id="GO:0020037">
    <property type="term" value="F:heme binding"/>
    <property type="evidence" value="ECO:0007669"/>
    <property type="project" value="InterPro"/>
</dbReference>
<name>A0A7W6FNW1_9SPHN</name>
<sequence>MRTISLACAGAALGASLFFGTSAFAAGDAAQGAKLYAQCRACHTVNRGGANTLGPNLFGIVGSKSALKKGYKYSSALTKANIVWTPARLDAWLKRPAAMVPGTKMAFAGMANPQARANVIAYLAQLK</sequence>
<feature type="chain" id="PRO_5030709538" evidence="7">
    <location>
        <begin position="26"/>
        <end position="127"/>
    </location>
</feature>
<keyword evidence="7" id="KW-0732">Signal</keyword>
<keyword evidence="1" id="KW-0813">Transport</keyword>
<dbReference type="RefSeq" id="WP_284278679.1">
    <property type="nucleotide sequence ID" value="NZ_BSPS01000095.1"/>
</dbReference>
<dbReference type="GO" id="GO:0009055">
    <property type="term" value="F:electron transfer activity"/>
    <property type="evidence" value="ECO:0007669"/>
    <property type="project" value="InterPro"/>
</dbReference>
<reference evidence="9 10" key="1">
    <citation type="submission" date="2020-08" db="EMBL/GenBank/DDBJ databases">
        <title>Genomic Encyclopedia of Type Strains, Phase IV (KMG-IV): sequencing the most valuable type-strain genomes for metagenomic binning, comparative biology and taxonomic classification.</title>
        <authorList>
            <person name="Goeker M."/>
        </authorList>
    </citation>
    <scope>NUCLEOTIDE SEQUENCE [LARGE SCALE GENOMIC DNA]</scope>
    <source>
        <strain evidence="9 10">DSM 26189</strain>
    </source>
</reference>
<dbReference type="GO" id="GO:0046872">
    <property type="term" value="F:metal ion binding"/>
    <property type="evidence" value="ECO:0007669"/>
    <property type="project" value="UniProtKB-KW"/>
</dbReference>
<dbReference type="Proteomes" id="UP000571950">
    <property type="component" value="Unassembled WGS sequence"/>
</dbReference>
<proteinExistence type="predicted"/>
<protein>
    <submittedName>
        <fullName evidence="9">Cytochrome c</fullName>
    </submittedName>
</protein>
<dbReference type="PROSITE" id="PS51007">
    <property type="entry name" value="CYTC"/>
    <property type="match status" value="1"/>
</dbReference>
<evidence type="ECO:0000259" key="8">
    <source>
        <dbReference type="PROSITE" id="PS51007"/>
    </source>
</evidence>
<dbReference type="InterPro" id="IPR009056">
    <property type="entry name" value="Cyt_c-like_dom"/>
</dbReference>
<keyword evidence="5 6" id="KW-0408">Iron</keyword>
<dbReference type="Pfam" id="PF00034">
    <property type="entry name" value="Cytochrom_C"/>
    <property type="match status" value="1"/>
</dbReference>
<dbReference type="PRINTS" id="PR00604">
    <property type="entry name" value="CYTCHRMECIAB"/>
</dbReference>
<dbReference type="EMBL" id="JACIDT010000001">
    <property type="protein sequence ID" value="MBB3924434.1"/>
    <property type="molecule type" value="Genomic_DNA"/>
</dbReference>